<evidence type="ECO:0000313" key="2">
    <source>
        <dbReference type="EMBL" id="HGT39362.1"/>
    </source>
</evidence>
<sequence>MVVRIRWVAVGVVLMLATLTGCWGKSGVKGRPKVYPVSGRITYKGEPVVGADVTFVCEEKERSAFGRTDSQGRFKLTTFSPNDGAVEGKHLVTIVKVDQVEAPPQPPVDDPAYDPEAVNRAAAAPPPKSLVPVKYGNPKTTDLFVVVTAGENPEVTLELTD</sequence>
<comment type="caution">
    <text evidence="2">The sequence shown here is derived from an EMBL/GenBank/DDBJ whole genome shotgun (WGS) entry which is preliminary data.</text>
</comment>
<gene>
    <name evidence="2" type="ORF">ENS64_08900</name>
</gene>
<dbReference type="EMBL" id="DSVQ01000012">
    <property type="protein sequence ID" value="HGT39362.1"/>
    <property type="molecule type" value="Genomic_DNA"/>
</dbReference>
<dbReference type="AlphaFoldDB" id="A0A7C4LKG9"/>
<protein>
    <recommendedName>
        <fullName evidence="3">Carboxypeptidase regulatory-like domain-containing protein</fullName>
    </recommendedName>
</protein>
<evidence type="ECO:0000256" key="1">
    <source>
        <dbReference type="SAM" id="MobiDB-lite"/>
    </source>
</evidence>
<evidence type="ECO:0008006" key="3">
    <source>
        <dbReference type="Google" id="ProtNLM"/>
    </source>
</evidence>
<dbReference type="PROSITE" id="PS51257">
    <property type="entry name" value="PROKAR_LIPOPROTEIN"/>
    <property type="match status" value="1"/>
</dbReference>
<name>A0A7C4LKG9_9PLAN</name>
<accession>A0A7C4LKG9</accession>
<feature type="region of interest" description="Disordered" evidence="1">
    <location>
        <begin position="100"/>
        <end position="134"/>
    </location>
</feature>
<organism evidence="2">
    <name type="scientific">Schlesneria paludicola</name>
    <dbReference type="NCBI Taxonomy" id="360056"/>
    <lineage>
        <taxon>Bacteria</taxon>
        <taxon>Pseudomonadati</taxon>
        <taxon>Planctomycetota</taxon>
        <taxon>Planctomycetia</taxon>
        <taxon>Planctomycetales</taxon>
        <taxon>Planctomycetaceae</taxon>
        <taxon>Schlesneria</taxon>
    </lineage>
</organism>
<proteinExistence type="predicted"/>
<reference evidence="2" key="1">
    <citation type="journal article" date="2020" name="mSystems">
        <title>Genome- and Community-Level Interaction Insights into Carbon Utilization and Element Cycling Functions of Hydrothermarchaeota in Hydrothermal Sediment.</title>
        <authorList>
            <person name="Zhou Z."/>
            <person name="Liu Y."/>
            <person name="Xu W."/>
            <person name="Pan J."/>
            <person name="Luo Z.H."/>
            <person name="Li M."/>
        </authorList>
    </citation>
    <scope>NUCLEOTIDE SEQUENCE [LARGE SCALE GENOMIC DNA]</scope>
    <source>
        <strain evidence="2">SpSt-508</strain>
    </source>
</reference>